<proteinExistence type="inferred from homology"/>
<protein>
    <recommendedName>
        <fullName evidence="11">L-serine deaminase</fullName>
    </recommendedName>
</protein>
<evidence type="ECO:0000313" key="14">
    <source>
        <dbReference type="EMBL" id="HIT41737.1"/>
    </source>
</evidence>
<dbReference type="InterPro" id="IPR029009">
    <property type="entry name" value="ASB_dom_sf"/>
</dbReference>
<dbReference type="AlphaFoldDB" id="A0A9D1GJP4"/>
<dbReference type="NCBIfam" id="TIGR00719">
    <property type="entry name" value="sda_beta"/>
    <property type="match status" value="1"/>
</dbReference>
<evidence type="ECO:0000256" key="12">
    <source>
        <dbReference type="RuleBase" id="RU366059"/>
    </source>
</evidence>
<evidence type="ECO:0000313" key="15">
    <source>
        <dbReference type="Proteomes" id="UP000886860"/>
    </source>
</evidence>
<reference evidence="14" key="1">
    <citation type="submission" date="2020-10" db="EMBL/GenBank/DDBJ databases">
        <authorList>
            <person name="Gilroy R."/>
        </authorList>
    </citation>
    <scope>NUCLEOTIDE SEQUENCE</scope>
    <source>
        <strain evidence="14">CHK123-3438</strain>
    </source>
</reference>
<evidence type="ECO:0000256" key="10">
    <source>
        <dbReference type="ARBA" id="ARBA00049406"/>
    </source>
</evidence>
<evidence type="ECO:0000256" key="2">
    <source>
        <dbReference type="ARBA" id="ARBA00004742"/>
    </source>
</evidence>
<dbReference type="Gene3D" id="3.30.70.260">
    <property type="match status" value="1"/>
</dbReference>
<accession>A0A9D1GJP4</accession>
<evidence type="ECO:0000256" key="7">
    <source>
        <dbReference type="ARBA" id="ARBA00023004"/>
    </source>
</evidence>
<dbReference type="CDD" id="cd04903">
    <property type="entry name" value="ACT_LSD"/>
    <property type="match status" value="1"/>
</dbReference>
<dbReference type="Gene3D" id="3.30.1330.90">
    <property type="entry name" value="D-3-phosphoglycerate dehydrogenase, domain 3"/>
    <property type="match status" value="1"/>
</dbReference>
<dbReference type="InterPro" id="IPR045865">
    <property type="entry name" value="ACT-like_dom_sf"/>
</dbReference>
<dbReference type="Proteomes" id="UP000886860">
    <property type="component" value="Unassembled WGS sequence"/>
</dbReference>
<organism evidence="14 15">
    <name type="scientific">Candidatus Caccovicinus merdipullorum</name>
    <dbReference type="NCBI Taxonomy" id="2840724"/>
    <lineage>
        <taxon>Bacteria</taxon>
        <taxon>Bacillati</taxon>
        <taxon>Bacillota</taxon>
        <taxon>Clostridia</taxon>
        <taxon>Eubacteriales</taxon>
        <taxon>Candidatus Caccovicinus</taxon>
    </lineage>
</organism>
<dbReference type="PIRSF" id="PIRSF036692">
    <property type="entry name" value="SDH_B"/>
    <property type="match status" value="1"/>
</dbReference>
<keyword evidence="8 11" id="KW-0411">Iron-sulfur</keyword>
<dbReference type="SUPFAM" id="SSF143548">
    <property type="entry name" value="Serine metabolism enzymes domain"/>
    <property type="match status" value="1"/>
</dbReference>
<gene>
    <name evidence="14" type="primary">sdaAB</name>
    <name evidence="14" type="ORF">IAB60_06520</name>
</gene>
<evidence type="ECO:0000256" key="4">
    <source>
        <dbReference type="ARBA" id="ARBA00022432"/>
    </source>
</evidence>
<keyword evidence="6 11" id="KW-0479">Metal-binding</keyword>
<evidence type="ECO:0000256" key="9">
    <source>
        <dbReference type="ARBA" id="ARBA00023239"/>
    </source>
</evidence>
<keyword evidence="5 11" id="KW-0004">4Fe-4S</keyword>
<keyword evidence="9 11" id="KW-0456">Lyase</keyword>
<dbReference type="PROSITE" id="PS51671">
    <property type="entry name" value="ACT"/>
    <property type="match status" value="1"/>
</dbReference>
<dbReference type="GO" id="GO:0003941">
    <property type="term" value="F:L-serine ammonia-lyase activity"/>
    <property type="evidence" value="ECO:0007669"/>
    <property type="project" value="UniProtKB-UniRule"/>
</dbReference>
<dbReference type="EMBL" id="DVKS01000110">
    <property type="protein sequence ID" value="HIT41737.1"/>
    <property type="molecule type" value="Genomic_DNA"/>
</dbReference>
<dbReference type="GO" id="GO:0046872">
    <property type="term" value="F:metal ion binding"/>
    <property type="evidence" value="ECO:0007669"/>
    <property type="project" value="UniProtKB-UniRule"/>
</dbReference>
<dbReference type="GO" id="GO:0051539">
    <property type="term" value="F:4 iron, 4 sulfur cluster binding"/>
    <property type="evidence" value="ECO:0007669"/>
    <property type="project" value="UniProtKB-UniRule"/>
</dbReference>
<dbReference type="PANTHER" id="PTHR30182">
    <property type="entry name" value="L-SERINE DEHYDRATASE"/>
    <property type="match status" value="1"/>
</dbReference>
<comment type="similarity">
    <text evidence="3 11 12">Belongs to the iron-sulfur dependent L-serine dehydratase family.</text>
</comment>
<evidence type="ECO:0000256" key="1">
    <source>
        <dbReference type="ARBA" id="ARBA00001966"/>
    </source>
</evidence>
<reference evidence="14" key="2">
    <citation type="journal article" date="2021" name="PeerJ">
        <title>Extensive microbial diversity within the chicken gut microbiome revealed by metagenomics and culture.</title>
        <authorList>
            <person name="Gilroy R."/>
            <person name="Ravi A."/>
            <person name="Getino M."/>
            <person name="Pursley I."/>
            <person name="Horton D.L."/>
            <person name="Alikhan N.F."/>
            <person name="Baker D."/>
            <person name="Gharbi K."/>
            <person name="Hall N."/>
            <person name="Watson M."/>
            <person name="Adriaenssens E.M."/>
            <person name="Foster-Nyarko E."/>
            <person name="Jarju S."/>
            <person name="Secka A."/>
            <person name="Antonio M."/>
            <person name="Oren A."/>
            <person name="Chaudhuri R.R."/>
            <person name="La Ragione R."/>
            <person name="Hildebrand F."/>
            <person name="Pallen M.J."/>
        </authorList>
    </citation>
    <scope>NUCLEOTIDE SEQUENCE</scope>
    <source>
        <strain evidence="14">CHK123-3438</strain>
    </source>
</reference>
<dbReference type="GO" id="GO:0006094">
    <property type="term" value="P:gluconeogenesis"/>
    <property type="evidence" value="ECO:0007669"/>
    <property type="project" value="UniProtKB-UniRule"/>
</dbReference>
<dbReference type="InterPro" id="IPR051318">
    <property type="entry name" value="Fe-S_L-Ser"/>
</dbReference>
<name>A0A9D1GJP4_9FIRM</name>
<feature type="domain" description="ACT" evidence="13">
    <location>
        <begin position="146"/>
        <end position="219"/>
    </location>
</feature>
<comment type="pathway">
    <text evidence="2 11">Carbohydrate biosynthesis; gluconeogenesis.</text>
</comment>
<dbReference type="PANTHER" id="PTHR30182:SF12">
    <property type="entry name" value="L-SERINE DEHYDRATASE, BETA CHAIN-RELATED"/>
    <property type="match status" value="1"/>
</dbReference>
<dbReference type="InterPro" id="IPR004643">
    <property type="entry name" value="Fe-S_L-Ser_bsu"/>
</dbReference>
<sequence length="219" mass="22916">MNVFDILGPVMIGPSSSHTAGAARIGRVTLALLGAPAVRADILLHGSFAKTYRGHGTDKALIAGIMGMKTDDERIRFAPELAADSGLQVRISTGEIEGAHPNTARITLTDAAGHQASLQGSSIGGGNILITQVNGMDVLITGQYPTLIVLHRDAPGTIAAVTEVVAETGANICSFRLSRQEKGGDAVMNIELDSLTDHSIKERIQALPNIFSCTVLEPI</sequence>
<evidence type="ECO:0000256" key="3">
    <source>
        <dbReference type="ARBA" id="ARBA00008636"/>
    </source>
</evidence>
<dbReference type="Pfam" id="PF03315">
    <property type="entry name" value="SDH_beta"/>
    <property type="match status" value="1"/>
</dbReference>
<dbReference type="InterPro" id="IPR005131">
    <property type="entry name" value="Ser_deHydtase_bsu"/>
</dbReference>
<keyword evidence="7 11" id="KW-0408">Iron</keyword>
<evidence type="ECO:0000259" key="13">
    <source>
        <dbReference type="PROSITE" id="PS51671"/>
    </source>
</evidence>
<comment type="cofactor">
    <cofactor evidence="1 12">
        <name>[4Fe-4S] cluster</name>
        <dbReference type="ChEBI" id="CHEBI:49883"/>
    </cofactor>
</comment>
<evidence type="ECO:0000256" key="5">
    <source>
        <dbReference type="ARBA" id="ARBA00022485"/>
    </source>
</evidence>
<comment type="catalytic activity">
    <reaction evidence="10 11 12">
        <text>L-serine = pyruvate + NH4(+)</text>
        <dbReference type="Rhea" id="RHEA:19169"/>
        <dbReference type="ChEBI" id="CHEBI:15361"/>
        <dbReference type="ChEBI" id="CHEBI:28938"/>
        <dbReference type="ChEBI" id="CHEBI:33384"/>
        <dbReference type="EC" id="4.3.1.17"/>
    </reaction>
</comment>
<keyword evidence="4 11" id="KW-0312">Gluconeogenesis</keyword>
<evidence type="ECO:0000256" key="11">
    <source>
        <dbReference type="PIRNR" id="PIRNR036692"/>
    </source>
</evidence>
<evidence type="ECO:0000256" key="6">
    <source>
        <dbReference type="ARBA" id="ARBA00022723"/>
    </source>
</evidence>
<evidence type="ECO:0000256" key="8">
    <source>
        <dbReference type="ARBA" id="ARBA00023014"/>
    </source>
</evidence>
<dbReference type="SUPFAM" id="SSF55021">
    <property type="entry name" value="ACT-like"/>
    <property type="match status" value="1"/>
</dbReference>
<comment type="caution">
    <text evidence="14">The sequence shown here is derived from an EMBL/GenBank/DDBJ whole genome shotgun (WGS) entry which is preliminary data.</text>
</comment>
<dbReference type="InterPro" id="IPR002912">
    <property type="entry name" value="ACT_dom"/>
</dbReference>